<accession>A0A553PPL2</accession>
<dbReference type="FunFam" id="1.10.287.630:FF:000001">
    <property type="entry name" value="Cyclic nucleotide-gated channel alpha 3"/>
    <property type="match status" value="1"/>
</dbReference>
<dbReference type="SUPFAM" id="SSF51206">
    <property type="entry name" value="cAMP-binding domain-like"/>
    <property type="match status" value="1"/>
</dbReference>
<dbReference type="FunFam" id="2.60.120.10:FF:000020">
    <property type="entry name" value="Cyclic nucleotide-gated channel beta 3"/>
    <property type="match status" value="1"/>
</dbReference>
<dbReference type="Gene3D" id="1.10.287.70">
    <property type="match status" value="1"/>
</dbReference>
<dbReference type="InterPro" id="IPR050866">
    <property type="entry name" value="CNG_cation_channel"/>
</dbReference>
<comment type="caution">
    <text evidence="17">The sequence shown here is derived from an EMBL/GenBank/DDBJ whole genome shotgun (WGS) entry which is preliminary data.</text>
</comment>
<dbReference type="FunFam" id="1.10.287.70:FF:000072">
    <property type="entry name" value="Cyclic nucleotide gated channel beta 3"/>
    <property type="match status" value="1"/>
</dbReference>
<evidence type="ECO:0000313" key="17">
    <source>
        <dbReference type="EMBL" id="TRY79591.1"/>
    </source>
</evidence>
<dbReference type="GO" id="GO:0005223">
    <property type="term" value="F:intracellularly cGMP-activated cation channel activity"/>
    <property type="evidence" value="ECO:0007669"/>
    <property type="project" value="TreeGrafter"/>
</dbReference>
<evidence type="ECO:0000256" key="7">
    <source>
        <dbReference type="ARBA" id="ARBA00022989"/>
    </source>
</evidence>
<evidence type="ECO:0000256" key="9">
    <source>
        <dbReference type="ARBA" id="ARBA00023065"/>
    </source>
</evidence>
<dbReference type="EMBL" id="VCGU01000002">
    <property type="protein sequence ID" value="TRY79591.1"/>
    <property type="molecule type" value="Genomic_DNA"/>
</dbReference>
<dbReference type="InterPro" id="IPR018490">
    <property type="entry name" value="cNMP-bd_dom_sf"/>
</dbReference>
<dbReference type="GO" id="GO:0007601">
    <property type="term" value="P:visual perception"/>
    <property type="evidence" value="ECO:0007669"/>
    <property type="project" value="UniProtKB-KW"/>
</dbReference>
<organism evidence="17 18">
    <name type="scientific">Tigriopus californicus</name>
    <name type="common">Marine copepod</name>
    <dbReference type="NCBI Taxonomy" id="6832"/>
    <lineage>
        <taxon>Eukaryota</taxon>
        <taxon>Metazoa</taxon>
        <taxon>Ecdysozoa</taxon>
        <taxon>Arthropoda</taxon>
        <taxon>Crustacea</taxon>
        <taxon>Multicrustacea</taxon>
        <taxon>Hexanauplia</taxon>
        <taxon>Copepoda</taxon>
        <taxon>Harpacticoida</taxon>
        <taxon>Harpacticidae</taxon>
        <taxon>Tigriopus</taxon>
    </lineage>
</organism>
<keyword evidence="8" id="KW-0142">cGMP-binding</keyword>
<name>A0A553PPL2_TIGCA</name>
<comment type="catalytic activity">
    <reaction evidence="15">
        <text>Na(+)(in) = Na(+)(out)</text>
        <dbReference type="Rhea" id="RHEA:34963"/>
        <dbReference type="ChEBI" id="CHEBI:29101"/>
    </reaction>
</comment>
<dbReference type="Gene3D" id="2.60.120.10">
    <property type="entry name" value="Jelly Rolls"/>
    <property type="match status" value="1"/>
</dbReference>
<reference evidence="17 18" key="1">
    <citation type="journal article" date="2018" name="Nat. Ecol. Evol.">
        <title>Genomic signatures of mitonuclear coevolution across populations of Tigriopus californicus.</title>
        <authorList>
            <person name="Barreto F.S."/>
            <person name="Watson E.T."/>
            <person name="Lima T.G."/>
            <person name="Willett C.S."/>
            <person name="Edmands S."/>
            <person name="Li W."/>
            <person name="Burton R.S."/>
        </authorList>
    </citation>
    <scope>NUCLEOTIDE SEQUENCE [LARGE SCALE GENOMIC DNA]</scope>
    <source>
        <strain evidence="17 18">San Diego</strain>
    </source>
</reference>
<evidence type="ECO:0000256" key="12">
    <source>
        <dbReference type="ARBA" id="ARBA00023303"/>
    </source>
</evidence>
<evidence type="ECO:0000313" key="18">
    <source>
        <dbReference type="Proteomes" id="UP000318571"/>
    </source>
</evidence>
<dbReference type="PROSITE" id="PS50042">
    <property type="entry name" value="CNMP_BINDING_3"/>
    <property type="match status" value="1"/>
</dbReference>
<evidence type="ECO:0000256" key="4">
    <source>
        <dbReference type="ARBA" id="ARBA00022606"/>
    </source>
</evidence>
<evidence type="ECO:0000256" key="6">
    <source>
        <dbReference type="ARBA" id="ARBA00022741"/>
    </source>
</evidence>
<keyword evidence="18" id="KW-1185">Reference proteome</keyword>
<dbReference type="Pfam" id="PF00027">
    <property type="entry name" value="cNMP_binding"/>
    <property type="match status" value="1"/>
</dbReference>
<proteinExistence type="predicted"/>
<keyword evidence="9" id="KW-0406">Ion transport</keyword>
<gene>
    <name evidence="17" type="ORF">TCAL_11731</name>
</gene>
<dbReference type="PANTHER" id="PTHR45638">
    <property type="entry name" value="CYCLIC NUCLEOTIDE-GATED CATION CHANNEL SUBUNIT A"/>
    <property type="match status" value="1"/>
</dbReference>
<dbReference type="PROSITE" id="PS00888">
    <property type="entry name" value="CNMP_BINDING_1"/>
    <property type="match status" value="1"/>
</dbReference>
<keyword evidence="4" id="KW-0716">Sensory transduction</keyword>
<evidence type="ECO:0000259" key="16">
    <source>
        <dbReference type="PROSITE" id="PS50042"/>
    </source>
</evidence>
<dbReference type="CDD" id="cd00038">
    <property type="entry name" value="CAP_ED"/>
    <property type="match status" value="1"/>
</dbReference>
<dbReference type="AlphaFoldDB" id="A0A553PPL2"/>
<dbReference type="GO" id="GO:0005886">
    <property type="term" value="C:plasma membrane"/>
    <property type="evidence" value="ECO:0007669"/>
    <property type="project" value="TreeGrafter"/>
</dbReference>
<protein>
    <recommendedName>
        <fullName evidence="16">Cyclic nucleotide-binding domain-containing protein</fullName>
    </recommendedName>
</protein>
<sequence length="493" mass="56500">MIVLLGIQSFCVLYNAWVIPLRVTFHVYQHADNIYLWMIFDYITDCLSLLDTFLFKTRLMFLDKDGIYCTNSQGMIKNYVTAGRFWQDILSLAPLDFLYLVFGLHGRATLLRLPRLLRYYCVETFFDRLDAVLPYPTVIRLSRTVNVMLYLIHITACAFYAFSDMEGIDSSPFVFNGHGNAYIRCFYVALKTSVSIGINPKPGRDRPATRNIDEYTFKFDLISQYMYAMHVPNDTMRRVKEWCQYTWKTQRSFDELSILEALPFKMRVDVTLDVHYKTLKNVKLFHGCDPGLLKELVVKLQPLIFLPGDYICKKGDVGKEMFIITVGQVQVVGGPDDSIVFVTLGVGVCFGEIALLGTGKMNRRTANVRAVGYTTLYVLYKEDLTEALTEFPKDRELLARKAEKAAAEVKVKQETRLPQSEKLQRDVVIPAPGDPSMLKVVVKTMPEKIKAKFQERETKAKTKVRSAQVDESQTVMANCERITVLASELINRR</sequence>
<dbReference type="Pfam" id="PF00520">
    <property type="entry name" value="Ion_trans"/>
    <property type="match status" value="1"/>
</dbReference>
<dbReference type="InterPro" id="IPR005821">
    <property type="entry name" value="Ion_trans_dom"/>
</dbReference>
<keyword evidence="6" id="KW-0547">Nucleotide-binding</keyword>
<keyword evidence="10" id="KW-0472">Membrane</keyword>
<evidence type="ECO:0000256" key="15">
    <source>
        <dbReference type="ARBA" id="ARBA00036239"/>
    </source>
</evidence>
<keyword evidence="11" id="KW-1071">Ligand-gated ion channel</keyword>
<keyword evidence="5" id="KW-0812">Transmembrane</keyword>
<dbReference type="InterPro" id="IPR014710">
    <property type="entry name" value="RmlC-like_jellyroll"/>
</dbReference>
<evidence type="ECO:0000256" key="2">
    <source>
        <dbReference type="ARBA" id="ARBA00022448"/>
    </source>
</evidence>
<dbReference type="GO" id="GO:0005222">
    <property type="term" value="F:intracellularly cAMP-activated cation channel activity"/>
    <property type="evidence" value="ECO:0007669"/>
    <property type="project" value="TreeGrafter"/>
</dbReference>
<dbReference type="STRING" id="6832.A0A553PPL2"/>
<dbReference type="PROSITE" id="PS00889">
    <property type="entry name" value="CNMP_BINDING_2"/>
    <property type="match status" value="1"/>
</dbReference>
<dbReference type="GO" id="GO:0030553">
    <property type="term" value="F:cGMP binding"/>
    <property type="evidence" value="ECO:0007669"/>
    <property type="project" value="UniProtKB-KW"/>
</dbReference>
<evidence type="ECO:0000256" key="13">
    <source>
        <dbReference type="ARBA" id="ARBA00023305"/>
    </source>
</evidence>
<evidence type="ECO:0000256" key="3">
    <source>
        <dbReference type="ARBA" id="ARBA00022535"/>
    </source>
</evidence>
<evidence type="ECO:0000256" key="11">
    <source>
        <dbReference type="ARBA" id="ARBA00023286"/>
    </source>
</evidence>
<dbReference type="PANTHER" id="PTHR45638:SF1">
    <property type="entry name" value="CYCLIC NUCLEOTIDE-GATED ION CHANNEL SUBUNIT B, ISOFORM A"/>
    <property type="match status" value="1"/>
</dbReference>
<dbReference type="SMART" id="SM00100">
    <property type="entry name" value="cNMP"/>
    <property type="match status" value="1"/>
</dbReference>
<dbReference type="Gene3D" id="1.10.287.630">
    <property type="entry name" value="Helix hairpin bin"/>
    <property type="match status" value="1"/>
</dbReference>
<dbReference type="InterPro" id="IPR000595">
    <property type="entry name" value="cNMP-bd_dom"/>
</dbReference>
<evidence type="ECO:0000256" key="10">
    <source>
        <dbReference type="ARBA" id="ARBA00023136"/>
    </source>
</evidence>
<keyword evidence="7" id="KW-1133">Transmembrane helix</keyword>
<dbReference type="InterPro" id="IPR018488">
    <property type="entry name" value="cNMP-bd_CS"/>
</dbReference>
<evidence type="ECO:0000256" key="1">
    <source>
        <dbReference type="ARBA" id="ARBA00004141"/>
    </source>
</evidence>
<feature type="domain" description="Cyclic nucleotide-binding" evidence="16">
    <location>
        <begin position="284"/>
        <end position="388"/>
    </location>
</feature>
<evidence type="ECO:0000256" key="5">
    <source>
        <dbReference type="ARBA" id="ARBA00022692"/>
    </source>
</evidence>
<comment type="subcellular location">
    <subcellularLocation>
        <location evidence="1">Membrane</location>
        <topology evidence="1">Multi-pass membrane protein</topology>
    </subcellularLocation>
</comment>
<keyword evidence="3" id="KW-0140">cGMP</keyword>
<keyword evidence="12" id="KW-0407">Ion channel</keyword>
<dbReference type="GO" id="GO:0017071">
    <property type="term" value="C:intracellular cyclic nucleotide activated cation channel complex"/>
    <property type="evidence" value="ECO:0007669"/>
    <property type="project" value="TreeGrafter"/>
</dbReference>
<dbReference type="GO" id="GO:0044877">
    <property type="term" value="F:protein-containing complex binding"/>
    <property type="evidence" value="ECO:0007669"/>
    <property type="project" value="TreeGrafter"/>
</dbReference>
<keyword evidence="2" id="KW-0813">Transport</keyword>
<dbReference type="Proteomes" id="UP000318571">
    <property type="component" value="Chromosome 6"/>
</dbReference>
<evidence type="ECO:0000256" key="8">
    <source>
        <dbReference type="ARBA" id="ARBA00022992"/>
    </source>
</evidence>
<comment type="catalytic activity">
    <reaction evidence="14">
        <text>K(+)(in) = K(+)(out)</text>
        <dbReference type="Rhea" id="RHEA:29463"/>
        <dbReference type="ChEBI" id="CHEBI:29103"/>
    </reaction>
</comment>
<dbReference type="OMA" id="NAFCIPL"/>
<keyword evidence="13" id="KW-0844">Vision</keyword>
<evidence type="ECO:0000256" key="14">
    <source>
        <dbReference type="ARBA" id="ARBA00034430"/>
    </source>
</evidence>
<dbReference type="SUPFAM" id="SSF81324">
    <property type="entry name" value="Voltage-gated potassium channels"/>
    <property type="match status" value="1"/>
</dbReference>